<proteinExistence type="predicted"/>
<reference evidence="2 3" key="1">
    <citation type="submission" date="2024-02" db="EMBL/GenBank/DDBJ databases">
        <authorList>
            <person name="Chen Y."/>
            <person name="Shah S."/>
            <person name="Dougan E. K."/>
            <person name="Thang M."/>
            <person name="Chan C."/>
        </authorList>
    </citation>
    <scope>NUCLEOTIDE SEQUENCE [LARGE SCALE GENOMIC DNA]</scope>
</reference>
<sequence>DYGEKSRKPDPAVVQKVTGILTEKFKVEVKHASVSDPTYTDAILSPGKLKLDNGETLDFDVYIPCYPVRPNTAFLTGGEGKQLLDASGAIISNECLQSQAYPEVFGVGVTTTKVPGHPVSARITIASQHCGKQALALLQGKEVQKFVDKGTPPPMDHPMNMKIGHGPGGYMIWSGLPGPAKICCCQCCGGGFPFCPPPCGTSRNEVMAPGTVVAAWWPFGGLGGLGSLNDPGPLRNPSGPACARPESRW</sequence>
<name>A0ABP0JWG4_9DINO</name>
<dbReference type="SUPFAM" id="SSF51905">
    <property type="entry name" value="FAD/NAD(P)-binding domain"/>
    <property type="match status" value="1"/>
</dbReference>
<protein>
    <submittedName>
        <fullName evidence="2">Uncharacterized protein</fullName>
    </submittedName>
</protein>
<dbReference type="InterPro" id="IPR036188">
    <property type="entry name" value="FAD/NAD-bd_sf"/>
</dbReference>
<dbReference type="Proteomes" id="UP001642484">
    <property type="component" value="Unassembled WGS sequence"/>
</dbReference>
<organism evidence="2 3">
    <name type="scientific">Durusdinium trenchii</name>
    <dbReference type="NCBI Taxonomy" id="1381693"/>
    <lineage>
        <taxon>Eukaryota</taxon>
        <taxon>Sar</taxon>
        <taxon>Alveolata</taxon>
        <taxon>Dinophyceae</taxon>
        <taxon>Suessiales</taxon>
        <taxon>Symbiodiniaceae</taxon>
        <taxon>Durusdinium</taxon>
    </lineage>
</organism>
<feature type="region of interest" description="Disordered" evidence="1">
    <location>
        <begin position="230"/>
        <end position="249"/>
    </location>
</feature>
<accession>A0ABP0JWG4</accession>
<evidence type="ECO:0000313" key="3">
    <source>
        <dbReference type="Proteomes" id="UP001642484"/>
    </source>
</evidence>
<evidence type="ECO:0000256" key="1">
    <source>
        <dbReference type="SAM" id="MobiDB-lite"/>
    </source>
</evidence>
<feature type="non-terminal residue" evidence="2">
    <location>
        <position position="1"/>
    </location>
</feature>
<evidence type="ECO:0000313" key="2">
    <source>
        <dbReference type="EMBL" id="CAK9018743.1"/>
    </source>
</evidence>
<dbReference type="Gene3D" id="3.50.50.100">
    <property type="match status" value="1"/>
</dbReference>
<keyword evidence="3" id="KW-1185">Reference proteome</keyword>
<comment type="caution">
    <text evidence="2">The sequence shown here is derived from an EMBL/GenBank/DDBJ whole genome shotgun (WGS) entry which is preliminary data.</text>
</comment>
<gene>
    <name evidence="2" type="ORF">CCMP2556_LOCUS13400</name>
</gene>
<dbReference type="EMBL" id="CAXAMN010006669">
    <property type="protein sequence ID" value="CAK9018743.1"/>
    <property type="molecule type" value="Genomic_DNA"/>
</dbReference>